<dbReference type="InterPro" id="IPR000326">
    <property type="entry name" value="PAP2/HPO"/>
</dbReference>
<evidence type="ECO:0000313" key="4">
    <source>
        <dbReference type="Proteomes" id="UP000178104"/>
    </source>
</evidence>
<evidence type="ECO:0000259" key="2">
    <source>
        <dbReference type="SMART" id="SM00014"/>
    </source>
</evidence>
<proteinExistence type="predicted"/>
<protein>
    <recommendedName>
        <fullName evidence="2">Phosphatidic acid phosphatase type 2/haloperoxidase domain-containing protein</fullName>
    </recommendedName>
</protein>
<dbReference type="EMBL" id="MFVE01000002">
    <property type="protein sequence ID" value="OGI95790.1"/>
    <property type="molecule type" value="Genomic_DNA"/>
</dbReference>
<dbReference type="AlphaFoldDB" id="A0A1F6XNN2"/>
<evidence type="ECO:0000313" key="3">
    <source>
        <dbReference type="EMBL" id="OGI95790.1"/>
    </source>
</evidence>
<gene>
    <name evidence="3" type="ORF">A2917_00560</name>
</gene>
<dbReference type="InterPro" id="IPR036938">
    <property type="entry name" value="PAP2/HPO_sf"/>
</dbReference>
<dbReference type="SUPFAM" id="SSF48317">
    <property type="entry name" value="Acid phosphatase/Vanadium-dependent haloperoxidase"/>
    <property type="match status" value="1"/>
</dbReference>
<dbReference type="PANTHER" id="PTHR14969">
    <property type="entry name" value="SPHINGOSINE-1-PHOSPHATE PHOSPHOHYDROLASE"/>
    <property type="match status" value="1"/>
</dbReference>
<feature type="transmembrane region" description="Helical" evidence="1">
    <location>
        <begin position="22"/>
        <end position="44"/>
    </location>
</feature>
<dbReference type="PANTHER" id="PTHR14969:SF13">
    <property type="entry name" value="AT30094P"/>
    <property type="match status" value="1"/>
</dbReference>
<organism evidence="3 4">
    <name type="scientific">Candidatus Nomurabacteria bacterium RIFCSPLOWO2_01_FULL_42_17</name>
    <dbReference type="NCBI Taxonomy" id="1801780"/>
    <lineage>
        <taxon>Bacteria</taxon>
        <taxon>Candidatus Nomuraibacteriota</taxon>
    </lineage>
</organism>
<name>A0A1F6XNN2_9BACT</name>
<accession>A0A1F6XNN2</accession>
<keyword evidence="1" id="KW-1133">Transmembrane helix</keyword>
<feature type="transmembrane region" description="Helical" evidence="1">
    <location>
        <begin position="51"/>
        <end position="72"/>
    </location>
</feature>
<dbReference type="Pfam" id="PF01569">
    <property type="entry name" value="PAP2"/>
    <property type="match status" value="1"/>
</dbReference>
<keyword evidence="1" id="KW-0812">Transmembrane</keyword>
<feature type="transmembrane region" description="Helical" evidence="1">
    <location>
        <begin position="119"/>
        <end position="137"/>
    </location>
</feature>
<keyword evidence="1" id="KW-0472">Membrane</keyword>
<dbReference type="Proteomes" id="UP000178104">
    <property type="component" value="Unassembled WGS sequence"/>
</dbReference>
<evidence type="ECO:0000256" key="1">
    <source>
        <dbReference type="SAM" id="Phobius"/>
    </source>
</evidence>
<dbReference type="STRING" id="1801780.A2917_00560"/>
<feature type="domain" description="Phosphatidic acid phosphatase type 2/haloperoxidase" evidence="2">
    <location>
        <begin position="52"/>
        <end position="158"/>
    </location>
</feature>
<reference evidence="3 4" key="1">
    <citation type="journal article" date="2016" name="Nat. Commun.">
        <title>Thousands of microbial genomes shed light on interconnected biogeochemical processes in an aquifer system.</title>
        <authorList>
            <person name="Anantharaman K."/>
            <person name="Brown C.T."/>
            <person name="Hug L.A."/>
            <person name="Sharon I."/>
            <person name="Castelle C.J."/>
            <person name="Probst A.J."/>
            <person name="Thomas B.C."/>
            <person name="Singh A."/>
            <person name="Wilkins M.J."/>
            <person name="Karaoz U."/>
            <person name="Brodie E.L."/>
            <person name="Williams K.H."/>
            <person name="Hubbard S.S."/>
            <person name="Banfield J.F."/>
        </authorList>
    </citation>
    <scope>NUCLEOTIDE SEQUENCE [LARGE SCALE GENOMIC DNA]</scope>
</reference>
<sequence>MNNTIFYFFYNLAHQSDFFDNLIIFFASYFLYIVIISALLFLFFQKKWREFILVCLSGGAAYILAKILKILIHTPRPFDPFPQVQSLFVETGYAFPSGHTMVASAIAFALFFTNKKVGYVFMFFALVIGLARITAGVHFPVDILGGLILGSIVALFMKHFVKKFNF</sequence>
<feature type="transmembrane region" description="Helical" evidence="1">
    <location>
        <begin position="92"/>
        <end position="112"/>
    </location>
</feature>
<dbReference type="Gene3D" id="1.20.144.10">
    <property type="entry name" value="Phosphatidic acid phosphatase type 2/haloperoxidase"/>
    <property type="match status" value="1"/>
</dbReference>
<dbReference type="SMART" id="SM00014">
    <property type="entry name" value="acidPPc"/>
    <property type="match status" value="1"/>
</dbReference>
<comment type="caution">
    <text evidence="3">The sequence shown here is derived from an EMBL/GenBank/DDBJ whole genome shotgun (WGS) entry which is preliminary data.</text>
</comment>
<feature type="transmembrane region" description="Helical" evidence="1">
    <location>
        <begin position="143"/>
        <end position="161"/>
    </location>
</feature>